<dbReference type="AlphaFoldDB" id="A0A1V2LKR0"/>
<name>A0A1V2LKR0_PICKU</name>
<reference evidence="2" key="1">
    <citation type="journal article" date="2017" name="Genome Announc.">
        <title>Genome sequences of Cyberlindnera fabianii 65, Pichia kudriavzevii 129, and Saccharomyces cerevisiae 131 isolated from fermented masau fruits in Zimbabwe.</title>
        <authorList>
            <person name="van Rijswijck I.M.H."/>
            <person name="Derks M.F.L."/>
            <person name="Abee T."/>
            <person name="de Ridder D."/>
            <person name="Smid E.J."/>
        </authorList>
    </citation>
    <scope>NUCLEOTIDE SEQUENCE [LARGE SCALE GENOMIC DNA]</scope>
    <source>
        <strain evidence="2">129</strain>
    </source>
</reference>
<evidence type="ECO:0000313" key="2">
    <source>
        <dbReference type="Proteomes" id="UP000189274"/>
    </source>
</evidence>
<dbReference type="Proteomes" id="UP000189274">
    <property type="component" value="Unassembled WGS sequence"/>
</dbReference>
<accession>A0A1V2LKR0</accession>
<organism evidence="1 2">
    <name type="scientific">Pichia kudriavzevii</name>
    <name type="common">Yeast</name>
    <name type="synonym">Issatchenkia orientalis</name>
    <dbReference type="NCBI Taxonomy" id="4909"/>
    <lineage>
        <taxon>Eukaryota</taxon>
        <taxon>Fungi</taxon>
        <taxon>Dikarya</taxon>
        <taxon>Ascomycota</taxon>
        <taxon>Saccharomycotina</taxon>
        <taxon>Pichiomycetes</taxon>
        <taxon>Pichiales</taxon>
        <taxon>Pichiaceae</taxon>
        <taxon>Pichia</taxon>
    </lineage>
</organism>
<dbReference type="EMBL" id="MQVM01000024">
    <property type="protein sequence ID" value="ONH72131.1"/>
    <property type="molecule type" value="Genomic_DNA"/>
</dbReference>
<proteinExistence type="predicted"/>
<protein>
    <submittedName>
        <fullName evidence="1">Uncharacterized protein</fullName>
    </submittedName>
</protein>
<gene>
    <name evidence="1" type="ORF">BOH78_3987</name>
</gene>
<evidence type="ECO:0000313" key="1">
    <source>
        <dbReference type="EMBL" id="ONH72131.1"/>
    </source>
</evidence>
<comment type="caution">
    <text evidence="1">The sequence shown here is derived from an EMBL/GenBank/DDBJ whole genome shotgun (WGS) entry which is preliminary data.</text>
</comment>
<sequence length="36" mass="4498">MLEFERRVSYYMKLGNSKKSFCKIKYELPKYFENNI</sequence>